<accession>A0ACB8DX73</accession>
<keyword evidence="2" id="KW-1185">Reference proteome</keyword>
<gene>
    <name evidence="1" type="ORF">HPB49_007523</name>
</gene>
<sequence length="122" mass="13715">MNVLVDVARRNRSLVARATRFVLDDDRSFYCASAIEFVSRHPKLAETLQDRAAVGERRAKEMIRSALDSISGLEAYMTAVGVAKERVECCPRPAAGIQLDQLNHDCWLHVRQYLKVADVLQA</sequence>
<name>A0ACB8DX73_DERSI</name>
<evidence type="ECO:0000313" key="1">
    <source>
        <dbReference type="EMBL" id="KAH7978946.1"/>
    </source>
</evidence>
<comment type="caution">
    <text evidence="1">The sequence shown here is derived from an EMBL/GenBank/DDBJ whole genome shotgun (WGS) entry which is preliminary data.</text>
</comment>
<reference evidence="1" key="1">
    <citation type="submission" date="2020-05" db="EMBL/GenBank/DDBJ databases">
        <title>Large-scale comparative analyses of tick genomes elucidate their genetic diversity and vector capacities.</title>
        <authorList>
            <person name="Jia N."/>
            <person name="Wang J."/>
            <person name="Shi W."/>
            <person name="Du L."/>
            <person name="Sun Y."/>
            <person name="Zhan W."/>
            <person name="Jiang J."/>
            <person name="Wang Q."/>
            <person name="Zhang B."/>
            <person name="Ji P."/>
            <person name="Sakyi L.B."/>
            <person name="Cui X."/>
            <person name="Yuan T."/>
            <person name="Jiang B."/>
            <person name="Yang W."/>
            <person name="Lam T.T.-Y."/>
            <person name="Chang Q."/>
            <person name="Ding S."/>
            <person name="Wang X."/>
            <person name="Zhu J."/>
            <person name="Ruan X."/>
            <person name="Zhao L."/>
            <person name="Wei J."/>
            <person name="Que T."/>
            <person name="Du C."/>
            <person name="Cheng J."/>
            <person name="Dai P."/>
            <person name="Han X."/>
            <person name="Huang E."/>
            <person name="Gao Y."/>
            <person name="Liu J."/>
            <person name="Shao H."/>
            <person name="Ye R."/>
            <person name="Li L."/>
            <person name="Wei W."/>
            <person name="Wang X."/>
            <person name="Wang C."/>
            <person name="Yang T."/>
            <person name="Huo Q."/>
            <person name="Li W."/>
            <person name="Guo W."/>
            <person name="Chen H."/>
            <person name="Zhou L."/>
            <person name="Ni X."/>
            <person name="Tian J."/>
            <person name="Zhou Y."/>
            <person name="Sheng Y."/>
            <person name="Liu T."/>
            <person name="Pan Y."/>
            <person name="Xia L."/>
            <person name="Li J."/>
            <person name="Zhao F."/>
            <person name="Cao W."/>
        </authorList>
    </citation>
    <scope>NUCLEOTIDE SEQUENCE</scope>
    <source>
        <strain evidence="1">Dsil-2018</strain>
    </source>
</reference>
<dbReference type="Proteomes" id="UP000821865">
    <property type="component" value="Chromosome 1"/>
</dbReference>
<dbReference type="EMBL" id="CM023470">
    <property type="protein sequence ID" value="KAH7978946.1"/>
    <property type="molecule type" value="Genomic_DNA"/>
</dbReference>
<organism evidence="1 2">
    <name type="scientific">Dermacentor silvarum</name>
    <name type="common">Tick</name>
    <dbReference type="NCBI Taxonomy" id="543639"/>
    <lineage>
        <taxon>Eukaryota</taxon>
        <taxon>Metazoa</taxon>
        <taxon>Ecdysozoa</taxon>
        <taxon>Arthropoda</taxon>
        <taxon>Chelicerata</taxon>
        <taxon>Arachnida</taxon>
        <taxon>Acari</taxon>
        <taxon>Parasitiformes</taxon>
        <taxon>Ixodida</taxon>
        <taxon>Ixodoidea</taxon>
        <taxon>Ixodidae</taxon>
        <taxon>Rhipicephalinae</taxon>
        <taxon>Dermacentor</taxon>
    </lineage>
</organism>
<proteinExistence type="predicted"/>
<protein>
    <submittedName>
        <fullName evidence="1">Uncharacterized protein</fullName>
    </submittedName>
</protein>
<evidence type="ECO:0000313" key="2">
    <source>
        <dbReference type="Proteomes" id="UP000821865"/>
    </source>
</evidence>